<dbReference type="InterPro" id="IPR007278">
    <property type="entry name" value="DUF397"/>
</dbReference>
<feature type="domain" description="DUF397" evidence="1">
    <location>
        <begin position="2"/>
        <end position="54"/>
    </location>
</feature>
<comment type="caution">
    <text evidence="2">The sequence shown here is derived from an EMBL/GenBank/DDBJ whole genome shotgun (WGS) entry which is preliminary data.</text>
</comment>
<sequence length="58" mass="5965">MAWQKSTYSGGTPNNECVEVAAVNGDVTLRESDAPGTVIVTAPASFAALIRAVKATRA</sequence>
<evidence type="ECO:0000259" key="1">
    <source>
        <dbReference type="Pfam" id="PF04149"/>
    </source>
</evidence>
<organism evidence="2 3">
    <name type="scientific">Streptomyces hesseae</name>
    <dbReference type="NCBI Taxonomy" id="3075519"/>
    <lineage>
        <taxon>Bacteria</taxon>
        <taxon>Bacillati</taxon>
        <taxon>Actinomycetota</taxon>
        <taxon>Actinomycetes</taxon>
        <taxon>Kitasatosporales</taxon>
        <taxon>Streptomycetaceae</taxon>
        <taxon>Streptomyces</taxon>
    </lineage>
</organism>
<dbReference type="EMBL" id="JAVRFI010000013">
    <property type="protein sequence ID" value="MDT0451431.1"/>
    <property type="molecule type" value="Genomic_DNA"/>
</dbReference>
<gene>
    <name evidence="2" type="ORF">RM609_20395</name>
</gene>
<proteinExistence type="predicted"/>
<accession>A0ABU2SR45</accession>
<evidence type="ECO:0000313" key="3">
    <source>
        <dbReference type="Proteomes" id="UP001180531"/>
    </source>
</evidence>
<dbReference type="RefSeq" id="WP_311612835.1">
    <property type="nucleotide sequence ID" value="NZ_JAVRFI010000013.1"/>
</dbReference>
<evidence type="ECO:0000313" key="2">
    <source>
        <dbReference type="EMBL" id="MDT0451431.1"/>
    </source>
</evidence>
<name>A0ABU2SR45_9ACTN</name>
<keyword evidence="3" id="KW-1185">Reference proteome</keyword>
<dbReference type="Pfam" id="PF04149">
    <property type="entry name" value="DUF397"/>
    <property type="match status" value="1"/>
</dbReference>
<reference evidence="2" key="1">
    <citation type="submission" date="2024-05" db="EMBL/GenBank/DDBJ databases">
        <title>30 novel species of actinomycetes from the DSMZ collection.</title>
        <authorList>
            <person name="Nouioui I."/>
        </authorList>
    </citation>
    <scope>NUCLEOTIDE SEQUENCE</scope>
    <source>
        <strain evidence="2">DSM 40473</strain>
    </source>
</reference>
<dbReference type="Proteomes" id="UP001180531">
    <property type="component" value="Unassembled WGS sequence"/>
</dbReference>
<protein>
    <submittedName>
        <fullName evidence="2">DUF397 domain-containing protein</fullName>
    </submittedName>
</protein>